<dbReference type="SUPFAM" id="SSF103473">
    <property type="entry name" value="MFS general substrate transporter"/>
    <property type="match status" value="1"/>
</dbReference>
<feature type="transmembrane region" description="Helical" evidence="6">
    <location>
        <begin position="269"/>
        <end position="288"/>
    </location>
</feature>
<evidence type="ECO:0000256" key="1">
    <source>
        <dbReference type="ARBA" id="ARBA00004651"/>
    </source>
</evidence>
<dbReference type="InterPro" id="IPR020846">
    <property type="entry name" value="MFS_dom"/>
</dbReference>
<evidence type="ECO:0000313" key="8">
    <source>
        <dbReference type="EMBL" id="PRD15369.1"/>
    </source>
</evidence>
<dbReference type="CDD" id="cd17324">
    <property type="entry name" value="MFS_NepI_like"/>
    <property type="match status" value="1"/>
</dbReference>
<dbReference type="InterPro" id="IPR011701">
    <property type="entry name" value="MFS"/>
</dbReference>
<dbReference type="OrthoDB" id="9788453at2"/>
<dbReference type="Pfam" id="PF07690">
    <property type="entry name" value="MFS_1"/>
    <property type="match status" value="1"/>
</dbReference>
<feature type="transmembrane region" description="Helical" evidence="6">
    <location>
        <begin position="98"/>
        <end position="118"/>
    </location>
</feature>
<keyword evidence="2" id="KW-1003">Cell membrane</keyword>
<feature type="transmembrane region" description="Helical" evidence="6">
    <location>
        <begin position="73"/>
        <end position="92"/>
    </location>
</feature>
<feature type="transmembrane region" description="Helical" evidence="6">
    <location>
        <begin position="130"/>
        <end position="153"/>
    </location>
</feature>
<dbReference type="EMBL" id="PDET01000006">
    <property type="protein sequence ID" value="PRD15369.1"/>
    <property type="molecule type" value="Genomic_DNA"/>
</dbReference>
<feature type="transmembrane region" description="Helical" evidence="6">
    <location>
        <begin position="355"/>
        <end position="374"/>
    </location>
</feature>
<dbReference type="InterPro" id="IPR050189">
    <property type="entry name" value="MFS_Efflux_Transporters"/>
</dbReference>
<dbReference type="Proteomes" id="UP000239181">
    <property type="component" value="Unassembled WGS sequence"/>
</dbReference>
<sequence length="386" mass="40832">MVIMPLPIYILGFTLFAMTTSEFMVAGLISSMAQDLQVSIPDIGYLITIYSLGMVVGGPLLAAVLIKVGNKTALLVISLLFLAAQSVATFSHSWELLAVARFFTGLSSAAFFGFALLAASKMVDPARFGVAASIVLGGMMIAMVFGLPLSALLDRYLGWRAAFSLVIVLTALAALGIMLFVPEVKAEKQGSIRAEVNSVFHPGLWLAYSTSFFIIAATFAVFSYFVPYFSGAAGFSTKSIPAILFAYGLCSVIGNIIVGRVADKIPLRVIFYGGLLLIAALIGLYTLVESKTAVLLSVMMMGLTGITLTPAMSARVFRVTENTSLINTLHTSVICLGVVVGSWGGGYAIDAGLGFRSPILLGLVLAAIAMLTMLPGVRLRRQPVPE</sequence>
<organism evidence="8 9">
    <name type="scientific">Pantoea coffeiphila</name>
    <dbReference type="NCBI Taxonomy" id="1465635"/>
    <lineage>
        <taxon>Bacteria</taxon>
        <taxon>Pseudomonadati</taxon>
        <taxon>Pseudomonadota</taxon>
        <taxon>Gammaproteobacteria</taxon>
        <taxon>Enterobacterales</taxon>
        <taxon>Erwiniaceae</taxon>
        <taxon>Pantoea</taxon>
    </lineage>
</organism>
<dbReference type="GO" id="GO:0022857">
    <property type="term" value="F:transmembrane transporter activity"/>
    <property type="evidence" value="ECO:0007669"/>
    <property type="project" value="InterPro"/>
</dbReference>
<feature type="transmembrane region" description="Helical" evidence="6">
    <location>
        <begin position="43"/>
        <end position="66"/>
    </location>
</feature>
<name>A0A2S9IC42_9GAMM</name>
<evidence type="ECO:0000256" key="5">
    <source>
        <dbReference type="ARBA" id="ARBA00023136"/>
    </source>
</evidence>
<proteinExistence type="predicted"/>
<keyword evidence="5 6" id="KW-0472">Membrane</keyword>
<feature type="transmembrane region" description="Helical" evidence="6">
    <location>
        <begin position="239"/>
        <end position="257"/>
    </location>
</feature>
<feature type="transmembrane region" description="Helical" evidence="6">
    <location>
        <begin position="294"/>
        <end position="317"/>
    </location>
</feature>
<gene>
    <name evidence="8" type="ORF">CQW29_10175</name>
</gene>
<dbReference type="GO" id="GO:0005886">
    <property type="term" value="C:plasma membrane"/>
    <property type="evidence" value="ECO:0007669"/>
    <property type="project" value="UniProtKB-SubCell"/>
</dbReference>
<feature type="transmembrane region" description="Helical" evidence="6">
    <location>
        <begin position="203"/>
        <end position="227"/>
    </location>
</feature>
<keyword evidence="4 6" id="KW-1133">Transmembrane helix</keyword>
<comment type="caution">
    <text evidence="8">The sequence shown here is derived from an EMBL/GenBank/DDBJ whole genome shotgun (WGS) entry which is preliminary data.</text>
</comment>
<feature type="domain" description="Major facilitator superfamily (MFS) profile" evidence="7">
    <location>
        <begin position="1"/>
        <end position="384"/>
    </location>
</feature>
<evidence type="ECO:0000256" key="4">
    <source>
        <dbReference type="ARBA" id="ARBA00022989"/>
    </source>
</evidence>
<dbReference type="InterPro" id="IPR036259">
    <property type="entry name" value="MFS_trans_sf"/>
</dbReference>
<keyword evidence="3 6" id="KW-0812">Transmembrane</keyword>
<evidence type="ECO:0000256" key="2">
    <source>
        <dbReference type="ARBA" id="ARBA00022475"/>
    </source>
</evidence>
<comment type="subcellular location">
    <subcellularLocation>
        <location evidence="1">Cell membrane</location>
        <topology evidence="1">Multi-pass membrane protein</topology>
    </subcellularLocation>
</comment>
<dbReference type="AlphaFoldDB" id="A0A2S9IC42"/>
<feature type="transmembrane region" description="Helical" evidence="6">
    <location>
        <begin position="329"/>
        <end position="349"/>
    </location>
</feature>
<feature type="transmembrane region" description="Helical" evidence="6">
    <location>
        <begin position="159"/>
        <end position="182"/>
    </location>
</feature>
<dbReference type="PANTHER" id="PTHR43124:SF8">
    <property type="entry name" value="INNER MEMBRANE TRANSPORT PROTEIN YDHP"/>
    <property type="match status" value="1"/>
</dbReference>
<keyword evidence="9" id="KW-1185">Reference proteome</keyword>
<evidence type="ECO:0000256" key="3">
    <source>
        <dbReference type="ARBA" id="ARBA00022692"/>
    </source>
</evidence>
<reference evidence="8 9" key="1">
    <citation type="submission" date="2017-10" db="EMBL/GenBank/DDBJ databases">
        <title>Draft genome of two endophytic bacteria isolated from 'guarana' Paullinia cupana (Mart.) Ducke.</title>
        <authorList>
            <person name="Siqueira K.A."/>
            <person name="Liotti R.G."/>
            <person name="Mendes T.A."/>
            <person name="Soares M.A."/>
        </authorList>
    </citation>
    <scope>NUCLEOTIDE SEQUENCE [LARGE SCALE GENOMIC DNA]</scope>
    <source>
        <strain evidence="8 9">342</strain>
    </source>
</reference>
<accession>A0A2S9IC42</accession>
<dbReference type="PROSITE" id="PS50850">
    <property type="entry name" value="MFS"/>
    <property type="match status" value="1"/>
</dbReference>
<evidence type="ECO:0000259" key="7">
    <source>
        <dbReference type="PROSITE" id="PS50850"/>
    </source>
</evidence>
<dbReference type="PANTHER" id="PTHR43124">
    <property type="entry name" value="PURINE EFFLUX PUMP PBUE"/>
    <property type="match status" value="1"/>
</dbReference>
<protein>
    <submittedName>
        <fullName evidence="8">MFS transporter</fullName>
    </submittedName>
</protein>
<evidence type="ECO:0000256" key="6">
    <source>
        <dbReference type="SAM" id="Phobius"/>
    </source>
</evidence>
<dbReference type="RefSeq" id="WP_105592630.1">
    <property type="nucleotide sequence ID" value="NZ_PDET01000006.1"/>
</dbReference>
<evidence type="ECO:0000313" key="9">
    <source>
        <dbReference type="Proteomes" id="UP000239181"/>
    </source>
</evidence>
<dbReference type="Gene3D" id="1.20.1250.20">
    <property type="entry name" value="MFS general substrate transporter like domains"/>
    <property type="match status" value="2"/>
</dbReference>